<dbReference type="CDD" id="cd14226">
    <property type="entry name" value="PKc_DYRK1"/>
    <property type="match status" value="1"/>
</dbReference>
<feature type="compositionally biased region" description="Low complexity" evidence="17">
    <location>
        <begin position="668"/>
        <end position="685"/>
    </location>
</feature>
<evidence type="ECO:0000313" key="19">
    <source>
        <dbReference type="EnsemblMetazoa" id="GMOY008099-PA"/>
    </source>
</evidence>
<dbReference type="EC" id="2.7.12.1" evidence="3"/>
<dbReference type="InterPro" id="IPR047921">
    <property type="entry name" value="LACTB2-like_MBL-fold"/>
</dbReference>
<dbReference type="Pfam" id="PF00753">
    <property type="entry name" value="Lactamase_B"/>
    <property type="match status" value="1"/>
</dbReference>
<evidence type="ECO:0000256" key="8">
    <source>
        <dbReference type="ARBA" id="ARBA00022777"/>
    </source>
</evidence>
<dbReference type="EMBL" id="CCAG010008295">
    <property type="status" value="NOT_ANNOTATED_CDS"/>
    <property type="molecule type" value="Genomic_DNA"/>
</dbReference>
<dbReference type="GO" id="GO:0046872">
    <property type="term" value="F:metal ion binding"/>
    <property type="evidence" value="ECO:0007669"/>
    <property type="project" value="UniProtKB-KW"/>
</dbReference>
<dbReference type="STRING" id="37546.A0A1B0G451"/>
<dbReference type="Pfam" id="PF00069">
    <property type="entry name" value="Pkinase"/>
    <property type="match status" value="1"/>
</dbReference>
<evidence type="ECO:0000256" key="16">
    <source>
        <dbReference type="PROSITE-ProRule" id="PRU10141"/>
    </source>
</evidence>
<dbReference type="InterPro" id="IPR050494">
    <property type="entry name" value="Ser_Thr_dual-spec_kinase"/>
</dbReference>
<dbReference type="InterPro" id="IPR008271">
    <property type="entry name" value="Ser/Thr_kinase_AS"/>
</dbReference>
<evidence type="ECO:0000256" key="12">
    <source>
        <dbReference type="ARBA" id="ARBA00049003"/>
    </source>
</evidence>
<dbReference type="Proteomes" id="UP000092444">
    <property type="component" value="Unassembled WGS sequence"/>
</dbReference>
<dbReference type="InterPro" id="IPR017441">
    <property type="entry name" value="Protein_kinase_ATP_BS"/>
</dbReference>
<keyword evidence="4" id="KW-0723">Serine/threonine-protein kinase</keyword>
<dbReference type="AlphaFoldDB" id="A0A1B0G451"/>
<dbReference type="PROSITE" id="PS50011">
    <property type="entry name" value="PROTEIN_KINASE_DOM"/>
    <property type="match status" value="1"/>
</dbReference>
<dbReference type="SMART" id="SM00849">
    <property type="entry name" value="Lactamase_B"/>
    <property type="match status" value="1"/>
</dbReference>
<evidence type="ECO:0000256" key="10">
    <source>
        <dbReference type="ARBA" id="ARBA00022833"/>
    </source>
</evidence>
<dbReference type="PROSITE" id="PS00107">
    <property type="entry name" value="PROTEIN_KINASE_ATP"/>
    <property type="match status" value="1"/>
</dbReference>
<dbReference type="InterPro" id="IPR001279">
    <property type="entry name" value="Metallo-B-lactamas"/>
</dbReference>
<evidence type="ECO:0000256" key="13">
    <source>
        <dbReference type="ARBA" id="ARBA00049308"/>
    </source>
</evidence>
<evidence type="ECO:0000256" key="11">
    <source>
        <dbReference type="ARBA" id="ARBA00022840"/>
    </source>
</evidence>
<evidence type="ECO:0000256" key="9">
    <source>
        <dbReference type="ARBA" id="ARBA00022801"/>
    </source>
</evidence>
<feature type="compositionally biased region" description="Basic and acidic residues" evidence="17">
    <location>
        <begin position="333"/>
        <end position="342"/>
    </location>
</feature>
<dbReference type="InterPro" id="IPR036388">
    <property type="entry name" value="WH-like_DNA-bd_sf"/>
</dbReference>
<dbReference type="GO" id="GO:0004712">
    <property type="term" value="F:protein serine/threonine/tyrosine kinase activity"/>
    <property type="evidence" value="ECO:0007669"/>
    <property type="project" value="UniProtKB-EC"/>
</dbReference>
<keyword evidence="7 16" id="KW-0547">Nucleotide-binding</keyword>
<dbReference type="FunFam" id="3.60.15.10:FF:000017">
    <property type="entry name" value="Lactamase beta 2"/>
    <property type="match status" value="1"/>
</dbReference>
<feature type="compositionally biased region" description="Basic and acidic residues" evidence="17">
    <location>
        <begin position="311"/>
        <end position="324"/>
    </location>
</feature>
<dbReference type="InterPro" id="IPR036866">
    <property type="entry name" value="RibonucZ/Hydroxyglut_hydro"/>
</dbReference>
<keyword evidence="11 16" id="KW-0067">ATP-binding</keyword>
<dbReference type="SUPFAM" id="SSF56281">
    <property type="entry name" value="Metallo-hydrolase/oxidoreductase"/>
    <property type="match status" value="1"/>
</dbReference>
<feature type="domain" description="Protein kinase" evidence="18">
    <location>
        <begin position="363"/>
        <end position="631"/>
    </location>
</feature>
<dbReference type="CDD" id="cd07722">
    <property type="entry name" value="LACTB2-like_MBL-fold"/>
    <property type="match status" value="1"/>
</dbReference>
<dbReference type="PANTHER" id="PTHR24058">
    <property type="entry name" value="DUAL SPECIFICITY PROTEIN KINASE"/>
    <property type="match status" value="1"/>
</dbReference>
<evidence type="ECO:0000256" key="6">
    <source>
        <dbReference type="ARBA" id="ARBA00022723"/>
    </source>
</evidence>
<evidence type="ECO:0000313" key="20">
    <source>
        <dbReference type="Proteomes" id="UP000092444"/>
    </source>
</evidence>
<comment type="catalytic activity">
    <reaction evidence="13">
        <text>L-threonyl-[protein] + ATP = O-phospho-L-threonyl-[protein] + ADP + H(+)</text>
        <dbReference type="Rhea" id="RHEA:46608"/>
        <dbReference type="Rhea" id="RHEA-COMP:11060"/>
        <dbReference type="Rhea" id="RHEA-COMP:11605"/>
        <dbReference type="ChEBI" id="CHEBI:15378"/>
        <dbReference type="ChEBI" id="CHEBI:30013"/>
        <dbReference type="ChEBI" id="CHEBI:30616"/>
        <dbReference type="ChEBI" id="CHEBI:61977"/>
        <dbReference type="ChEBI" id="CHEBI:456216"/>
        <dbReference type="EC" id="2.7.12.1"/>
    </reaction>
</comment>
<evidence type="ECO:0000256" key="1">
    <source>
        <dbReference type="ARBA" id="ARBA00006759"/>
    </source>
</evidence>
<keyword evidence="5" id="KW-0808">Transferase</keyword>
<dbReference type="GO" id="GO:0005524">
    <property type="term" value="F:ATP binding"/>
    <property type="evidence" value="ECO:0007669"/>
    <property type="project" value="UniProtKB-UniRule"/>
</dbReference>
<dbReference type="GO" id="GO:0031123">
    <property type="term" value="P:RNA 3'-end processing"/>
    <property type="evidence" value="ECO:0007669"/>
    <property type="project" value="UniProtKB-ARBA"/>
</dbReference>
<evidence type="ECO:0000256" key="3">
    <source>
        <dbReference type="ARBA" id="ARBA00013203"/>
    </source>
</evidence>
<accession>A0A1B0G451</accession>
<dbReference type="InterPro" id="IPR000719">
    <property type="entry name" value="Prot_kinase_dom"/>
</dbReference>
<evidence type="ECO:0000259" key="18">
    <source>
        <dbReference type="PROSITE" id="PS50011"/>
    </source>
</evidence>
<dbReference type="SUPFAM" id="SSF56112">
    <property type="entry name" value="Protein kinase-like (PK-like)"/>
    <property type="match status" value="1"/>
</dbReference>
<feature type="binding site" evidence="16">
    <location>
        <position position="392"/>
    </location>
    <ligand>
        <name>ATP</name>
        <dbReference type="ChEBI" id="CHEBI:30616"/>
    </ligand>
</feature>
<dbReference type="Pfam" id="PF17778">
    <property type="entry name" value="WHD_BLACT"/>
    <property type="match status" value="1"/>
</dbReference>
<feature type="region of interest" description="Disordered" evidence="17">
    <location>
        <begin position="667"/>
        <end position="688"/>
    </location>
</feature>
<dbReference type="GO" id="GO:0016787">
    <property type="term" value="F:hydrolase activity"/>
    <property type="evidence" value="ECO:0007669"/>
    <property type="project" value="UniProtKB-KW"/>
</dbReference>
<dbReference type="VEuPathDB" id="VectorBase:GMOY008099"/>
<organism evidence="19 20">
    <name type="scientific">Glossina morsitans morsitans</name>
    <name type="common">Savannah tsetse fly</name>
    <dbReference type="NCBI Taxonomy" id="37546"/>
    <lineage>
        <taxon>Eukaryota</taxon>
        <taxon>Metazoa</taxon>
        <taxon>Ecdysozoa</taxon>
        <taxon>Arthropoda</taxon>
        <taxon>Hexapoda</taxon>
        <taxon>Insecta</taxon>
        <taxon>Pterygota</taxon>
        <taxon>Neoptera</taxon>
        <taxon>Endopterygota</taxon>
        <taxon>Diptera</taxon>
        <taxon>Brachycera</taxon>
        <taxon>Muscomorpha</taxon>
        <taxon>Hippoboscoidea</taxon>
        <taxon>Glossinidae</taxon>
        <taxon>Glossina</taxon>
    </lineage>
</organism>
<dbReference type="InterPro" id="IPR011009">
    <property type="entry name" value="Kinase-like_dom_sf"/>
</dbReference>
<keyword evidence="9" id="KW-0378">Hydrolase</keyword>
<evidence type="ECO:0000256" key="2">
    <source>
        <dbReference type="ARBA" id="ARBA00008867"/>
    </source>
</evidence>
<dbReference type="PROSITE" id="PS00108">
    <property type="entry name" value="PROTEIN_KINASE_ST"/>
    <property type="match status" value="1"/>
</dbReference>
<evidence type="ECO:0000256" key="14">
    <source>
        <dbReference type="ARBA" id="ARBA00051680"/>
    </source>
</evidence>
<feature type="region of interest" description="Disordered" evidence="17">
    <location>
        <begin position="311"/>
        <end position="342"/>
    </location>
</feature>
<evidence type="ECO:0000256" key="17">
    <source>
        <dbReference type="SAM" id="MobiDB-lite"/>
    </source>
</evidence>
<dbReference type="Gene3D" id="3.60.15.10">
    <property type="entry name" value="Ribonuclease Z/Hydroxyacylglutathione hydrolase-like"/>
    <property type="match status" value="1"/>
</dbReference>
<dbReference type="GO" id="GO:0004674">
    <property type="term" value="F:protein serine/threonine kinase activity"/>
    <property type="evidence" value="ECO:0007669"/>
    <property type="project" value="UniProtKB-KW"/>
</dbReference>
<reference evidence="19" key="1">
    <citation type="submission" date="2020-05" db="UniProtKB">
        <authorList>
            <consortium name="EnsemblMetazoa"/>
        </authorList>
    </citation>
    <scope>IDENTIFICATION</scope>
    <source>
        <strain evidence="19">Yale</strain>
    </source>
</reference>
<comment type="catalytic activity">
    <reaction evidence="14">
        <text>L-tyrosyl-[protein] + ATP = O-phospho-L-tyrosyl-[protein] + ADP + H(+)</text>
        <dbReference type="Rhea" id="RHEA:10596"/>
        <dbReference type="Rhea" id="RHEA-COMP:10136"/>
        <dbReference type="Rhea" id="RHEA-COMP:20101"/>
        <dbReference type="ChEBI" id="CHEBI:15378"/>
        <dbReference type="ChEBI" id="CHEBI:30616"/>
        <dbReference type="ChEBI" id="CHEBI:46858"/>
        <dbReference type="ChEBI" id="CHEBI:61978"/>
        <dbReference type="ChEBI" id="CHEBI:456216"/>
        <dbReference type="EC" id="2.7.12.1"/>
    </reaction>
</comment>
<comment type="similarity">
    <text evidence="1">Belongs to the metallo-beta-lactamase superfamily. Glyoxalase II family.</text>
</comment>
<dbReference type="FunFam" id="1.10.10.10:FF:000328">
    <property type="entry name" value="Lactamase beta 2"/>
    <property type="match status" value="1"/>
</dbReference>
<name>A0A1B0G451_GLOMM</name>
<evidence type="ECO:0000256" key="7">
    <source>
        <dbReference type="ARBA" id="ARBA00022741"/>
    </source>
</evidence>
<proteinExistence type="inferred from homology"/>
<dbReference type="Gene3D" id="1.10.510.10">
    <property type="entry name" value="Transferase(Phosphotransferase) domain 1"/>
    <property type="match status" value="1"/>
</dbReference>
<sequence length="899" mass="102029">MLDVIRTAVYINNKQLNKEEHFWHAFIKYKMAFIPPVTRLSSSIIRILGCNPGPMTLQGTNTYLLGTGKRRLLIDTGDIDVPEYLKHLGRVLEEERATIGGIILTHWHHDHVGGVKDILRMFADIDCQVYKHPRINETDMCPEIPPEVKIQALRDQQEFEVVGSKLRIVHTPGHTTDHIILTTPEGILFSGDCILGEGTAVFEDLYSYMKSLENILSINPAIIYPGHGNIIEDPIARIKYYIKHRLQREEQILDLFMRNPHKRMKSMDVVKVIYQEVPEHLWPAASFNVGHHLSKLAKEGKLLKELQSNEETYKRRAQETKDGGGGDGGGSSYKKERELHNDGYDDDNHDYIVKHGERFLDRYEIDSLIGKGSFGQVVKAYDHEEDSFVAIKIIKNDEPFLHQAQIEVKLLEMMNRGEGENRHYIVQLKGYFMWRNHLCLVFELLSCNLYDLLRNRNFRGVSLNLTRMFAQQLCKALSFLSSPQLNIIHCDLKPENILLCHPKRSAIKVIDFGSSCQLGQRIYEYVQSRFYRSPEVLLGIPYNLAIDMWSLGCILVEMHTGKSLFAGCDEIDQMNKIVEVLGMPPKYLLDQGQNTHKFFDKIVSDGSYILKKSENSRKHELPGSRKLHDILGVDIGDSGFLMHAIPNHQSRSLCSMTGFDGVRGGDFNNSGSTSKKSSSLSNRVSGTGGGLKHANIMLKSVYKTQGVQYTHQDENVFLDAETSLRSSLPPSTSNTNSNFFAQYANTNEYHHRVPLRPRLVMVNNLLCIPEETCNENTGESNNANLVTSILPMDTNCGSNNSANPPLTETSSHLVTRDSVVNTRMTEISSGCTIGSSVNAHIYGMPATPTDKSILQQSEQQLQRYWSSELQMLEEERSDKCMSDDFNQYEIVIRDNWNQI</sequence>
<keyword evidence="10" id="KW-0862">Zinc</keyword>
<dbReference type="Gene3D" id="1.10.10.10">
    <property type="entry name" value="Winged helix-like DNA-binding domain superfamily/Winged helix DNA-binding domain"/>
    <property type="match status" value="1"/>
</dbReference>
<dbReference type="InterPro" id="IPR044131">
    <property type="entry name" value="PKc_DYR1A/1B"/>
</dbReference>
<keyword evidence="6" id="KW-0479">Metal-binding</keyword>
<dbReference type="InterPro" id="IPR041516">
    <property type="entry name" value="LACTB2_WH"/>
</dbReference>
<protein>
    <recommendedName>
        <fullName evidence="15">Beta-lactamase-like protein 2 homolog</fullName>
        <ecNumber evidence="3">2.7.12.1</ecNumber>
    </recommendedName>
</protein>
<dbReference type="PANTHER" id="PTHR24058:SF28">
    <property type="entry name" value="SERINE_THREONINE-PROTEIN KINASE MINIBRAIN"/>
    <property type="match status" value="1"/>
</dbReference>
<evidence type="ECO:0000256" key="5">
    <source>
        <dbReference type="ARBA" id="ARBA00022679"/>
    </source>
</evidence>
<comment type="catalytic activity">
    <reaction evidence="12">
        <text>L-seryl-[protein] + ATP = O-phospho-L-seryl-[protein] + ADP + H(+)</text>
        <dbReference type="Rhea" id="RHEA:17989"/>
        <dbReference type="Rhea" id="RHEA-COMP:9863"/>
        <dbReference type="Rhea" id="RHEA-COMP:11604"/>
        <dbReference type="ChEBI" id="CHEBI:15378"/>
        <dbReference type="ChEBI" id="CHEBI:29999"/>
        <dbReference type="ChEBI" id="CHEBI:30616"/>
        <dbReference type="ChEBI" id="CHEBI:83421"/>
        <dbReference type="ChEBI" id="CHEBI:456216"/>
        <dbReference type="EC" id="2.7.12.1"/>
    </reaction>
</comment>
<evidence type="ECO:0000256" key="15">
    <source>
        <dbReference type="ARBA" id="ARBA00069358"/>
    </source>
</evidence>
<dbReference type="FunFam" id="3.30.200.20:FF:000087">
    <property type="entry name" value="Dual specificity tyrosine-phosphorylation-regulated kinase 1A"/>
    <property type="match status" value="1"/>
</dbReference>
<comment type="similarity">
    <text evidence="2">Belongs to the protein kinase superfamily. CMGC Ser/Thr protein kinase family. MNB/DYRK subfamily.</text>
</comment>
<keyword evidence="20" id="KW-1185">Reference proteome</keyword>
<dbReference type="SMART" id="SM00220">
    <property type="entry name" value="S_TKc"/>
    <property type="match status" value="1"/>
</dbReference>
<evidence type="ECO:0000256" key="4">
    <source>
        <dbReference type="ARBA" id="ARBA00022527"/>
    </source>
</evidence>
<dbReference type="EnsemblMetazoa" id="GMOY008099-RA">
    <property type="protein sequence ID" value="GMOY008099-PA"/>
    <property type="gene ID" value="GMOY008099"/>
</dbReference>
<keyword evidence="8" id="KW-0418">Kinase</keyword>